<proteinExistence type="inferred from homology"/>
<reference evidence="8" key="1">
    <citation type="submission" date="2022-06" db="EMBL/GenBank/DDBJ databases">
        <title>Rothia sp. isolated from sandalwood seedling.</title>
        <authorList>
            <person name="Tuikhar N."/>
            <person name="Kirdat K."/>
            <person name="Thorat V."/>
            <person name="Swetha P."/>
            <person name="Padma S."/>
            <person name="Sundararaj R."/>
            <person name="Yadav A."/>
        </authorList>
    </citation>
    <scope>NUCLEOTIDE SEQUENCE</scope>
    <source>
        <strain evidence="8">AR01</strain>
    </source>
</reference>
<gene>
    <name evidence="8" type="ORF">NBM05_03710</name>
</gene>
<keyword evidence="7" id="KW-0346">Stress response</keyword>
<organism evidence="8 9">
    <name type="scientific">Rothia santali</name>
    <dbReference type="NCBI Taxonomy" id="2949643"/>
    <lineage>
        <taxon>Bacteria</taxon>
        <taxon>Bacillati</taxon>
        <taxon>Actinomycetota</taxon>
        <taxon>Actinomycetes</taxon>
        <taxon>Micrococcales</taxon>
        <taxon>Micrococcaceae</taxon>
        <taxon>Rothia</taxon>
    </lineage>
</organism>
<evidence type="ECO:0000256" key="5">
    <source>
        <dbReference type="ARBA" id="ARBA00022801"/>
    </source>
</evidence>
<evidence type="ECO:0000256" key="2">
    <source>
        <dbReference type="ARBA" id="ARBA00022649"/>
    </source>
</evidence>
<evidence type="ECO:0000256" key="1">
    <source>
        <dbReference type="ARBA" id="ARBA00006620"/>
    </source>
</evidence>
<dbReference type="GO" id="GO:0003729">
    <property type="term" value="F:mRNA binding"/>
    <property type="evidence" value="ECO:0007669"/>
    <property type="project" value="InterPro"/>
</dbReference>
<evidence type="ECO:0000256" key="3">
    <source>
        <dbReference type="ARBA" id="ARBA00022722"/>
    </source>
</evidence>
<dbReference type="AlphaFoldDB" id="A0A9X2KHQ2"/>
<keyword evidence="4" id="KW-0255">Endonuclease</keyword>
<dbReference type="EMBL" id="JANAFB010000006">
    <property type="protein sequence ID" value="MCP3425155.1"/>
    <property type="molecule type" value="Genomic_DNA"/>
</dbReference>
<dbReference type="Gene3D" id="3.30.920.30">
    <property type="entry name" value="Hypothetical protein"/>
    <property type="match status" value="1"/>
</dbReference>
<evidence type="ECO:0000313" key="8">
    <source>
        <dbReference type="EMBL" id="MCP3425155.1"/>
    </source>
</evidence>
<keyword evidence="3" id="KW-0540">Nuclease</keyword>
<keyword evidence="2" id="KW-1277">Toxin-antitoxin system</keyword>
<accession>A0A9X2KHQ2</accession>
<name>A0A9X2KHQ2_9MICC</name>
<evidence type="ECO:0000256" key="7">
    <source>
        <dbReference type="ARBA" id="ARBA00023016"/>
    </source>
</evidence>
<sequence>MTRNQEILKKLRKAARSAGCSFEFSRSGGSHDIYDLDGVMIVIPRHREINELTTLSIYKAAESKLGKKWWR</sequence>
<dbReference type="Proteomes" id="UP001139502">
    <property type="component" value="Unassembled WGS sequence"/>
</dbReference>
<dbReference type="RefSeq" id="WP_254165205.1">
    <property type="nucleotide sequence ID" value="NZ_JANAFB010000006.1"/>
</dbReference>
<evidence type="ECO:0000256" key="4">
    <source>
        <dbReference type="ARBA" id="ARBA00022759"/>
    </source>
</evidence>
<dbReference type="InterPro" id="IPR038570">
    <property type="entry name" value="HicA_sf"/>
</dbReference>
<protein>
    <submittedName>
        <fullName evidence="8">Type II toxin-antitoxin system HicA family toxin</fullName>
    </submittedName>
</protein>
<comment type="similarity">
    <text evidence="1">Belongs to the HicA mRNA interferase family.</text>
</comment>
<dbReference type="InterPro" id="IPR012933">
    <property type="entry name" value="HicA_mRNA_interferase"/>
</dbReference>
<dbReference type="SUPFAM" id="SSF54786">
    <property type="entry name" value="YcfA/nrd intein domain"/>
    <property type="match status" value="1"/>
</dbReference>
<evidence type="ECO:0000256" key="6">
    <source>
        <dbReference type="ARBA" id="ARBA00022884"/>
    </source>
</evidence>
<dbReference type="GO" id="GO:0004519">
    <property type="term" value="F:endonuclease activity"/>
    <property type="evidence" value="ECO:0007669"/>
    <property type="project" value="UniProtKB-KW"/>
</dbReference>
<dbReference type="Pfam" id="PF07927">
    <property type="entry name" value="HicA_toxin"/>
    <property type="match status" value="1"/>
</dbReference>
<keyword evidence="9" id="KW-1185">Reference proteome</keyword>
<dbReference type="GO" id="GO:0016787">
    <property type="term" value="F:hydrolase activity"/>
    <property type="evidence" value="ECO:0007669"/>
    <property type="project" value="UniProtKB-KW"/>
</dbReference>
<keyword evidence="5" id="KW-0378">Hydrolase</keyword>
<evidence type="ECO:0000313" key="9">
    <source>
        <dbReference type="Proteomes" id="UP001139502"/>
    </source>
</evidence>
<comment type="caution">
    <text evidence="8">The sequence shown here is derived from an EMBL/GenBank/DDBJ whole genome shotgun (WGS) entry which is preliminary data.</text>
</comment>
<keyword evidence="6" id="KW-0694">RNA-binding</keyword>